<keyword evidence="2" id="KW-1185">Reference proteome</keyword>
<gene>
    <name evidence="1" type="ORF">JSQ98_09235</name>
</gene>
<accession>A0ABS5M5D6</accession>
<proteinExistence type="predicted"/>
<evidence type="ECO:0000313" key="1">
    <source>
        <dbReference type="EMBL" id="MBS3182372.1"/>
    </source>
</evidence>
<comment type="caution">
    <text evidence="1">The sequence shown here is derived from an EMBL/GenBank/DDBJ whole genome shotgun (WGS) entry which is preliminary data.</text>
</comment>
<dbReference type="EMBL" id="JAFEVO010000001">
    <property type="protein sequence ID" value="MBS3182372.1"/>
    <property type="molecule type" value="Genomic_DNA"/>
</dbReference>
<organism evidence="1 2">
    <name type="scientific">Leucobacter manosquensis</name>
    <dbReference type="NCBI Taxonomy" id="2810611"/>
    <lineage>
        <taxon>Bacteria</taxon>
        <taxon>Bacillati</taxon>
        <taxon>Actinomycetota</taxon>
        <taxon>Actinomycetes</taxon>
        <taxon>Micrococcales</taxon>
        <taxon>Microbacteriaceae</taxon>
        <taxon>Leucobacter</taxon>
    </lineage>
</organism>
<dbReference type="Proteomes" id="UP000811492">
    <property type="component" value="Unassembled WGS sequence"/>
</dbReference>
<reference evidence="1 2" key="1">
    <citation type="submission" date="2021-02" db="EMBL/GenBank/DDBJ databases">
        <title>Draft genome and description of Leucobacter sp nov strain Marseille-Q4368.</title>
        <authorList>
            <person name="Boxberger M."/>
            <person name="La Scola B."/>
        </authorList>
    </citation>
    <scope>NUCLEOTIDE SEQUENCE [LARGE SCALE GENOMIC DNA]</scope>
    <source>
        <strain evidence="1 2">Marseille-Q4368</strain>
    </source>
</reference>
<evidence type="ECO:0000313" key="2">
    <source>
        <dbReference type="Proteomes" id="UP000811492"/>
    </source>
</evidence>
<protein>
    <submittedName>
        <fullName evidence="1">Uncharacterized protein</fullName>
    </submittedName>
</protein>
<name>A0ABS5M5D6_9MICO</name>
<sequence length="427" mass="46819">MSILEVIDTFFHRDPAKNVLRLSDAEIEALGDAVHAFYASAKLEAHPGAVYLGGWHSGYHSLFDPHAGETLSSLLYYDAVVIHDPLAEYFKVGPPRLPELKPLRERRRRFTISPLIAASSGTRTWELDRSSPELARETLANILERLESVRPAIEAGFVLPRAVWPAVESRIHELASSIRNDVRDDRIQREYSSLIRENDPPLSWDHVRGLVVTPEGGVLPADEPFIAQTALLYMAKSIAIADATNSRYAPYTSPDFRLFAAKTESTIARNESRVAGEVIRSIGGLLLPDLNLPVPELVKIRENEAAFNAWRSELGTLSRDYGGLPSEQLHLAIADRMAPQIHEVDTALENSSVLRRSKDGATEIAVTALAAGGLGAAIGVDGPVETAVMTGGPAIATWILKMLSRPMPAPGKEILWSLRKSVRRKLG</sequence>
<dbReference type="RefSeq" id="WP_211649369.1">
    <property type="nucleotide sequence ID" value="NZ_JAFEVO010000001.1"/>
</dbReference>